<organism evidence="1 2">
    <name type="scientific">Streptomyces chlorus</name>
    <dbReference type="NCBI Taxonomy" id="887452"/>
    <lineage>
        <taxon>Bacteria</taxon>
        <taxon>Bacillati</taxon>
        <taxon>Actinomycetota</taxon>
        <taxon>Actinomycetes</taxon>
        <taxon>Kitasatosporales</taxon>
        <taxon>Streptomycetaceae</taxon>
        <taxon>Streptomyces</taxon>
    </lineage>
</organism>
<evidence type="ECO:0000313" key="1">
    <source>
        <dbReference type="EMBL" id="MFC5855836.1"/>
    </source>
</evidence>
<name>A0ABW1E794_9ACTN</name>
<keyword evidence="2" id="KW-1185">Reference proteome</keyword>
<accession>A0ABW1E794</accession>
<dbReference type="Proteomes" id="UP001596180">
    <property type="component" value="Unassembled WGS sequence"/>
</dbReference>
<sequence length="42" mass="4051">MRRAHTALNPAAGELAGAGSGLLTLGPVSEHLADLAAALGQA</sequence>
<reference evidence="2" key="1">
    <citation type="journal article" date="2019" name="Int. J. Syst. Evol. Microbiol.">
        <title>The Global Catalogue of Microorganisms (GCM) 10K type strain sequencing project: providing services to taxonomists for standard genome sequencing and annotation.</title>
        <authorList>
            <consortium name="The Broad Institute Genomics Platform"/>
            <consortium name="The Broad Institute Genome Sequencing Center for Infectious Disease"/>
            <person name="Wu L."/>
            <person name="Ma J."/>
        </authorList>
    </citation>
    <scope>NUCLEOTIDE SEQUENCE [LARGE SCALE GENOMIC DNA]</scope>
    <source>
        <strain evidence="2">JCM 10411</strain>
    </source>
</reference>
<proteinExistence type="predicted"/>
<dbReference type="RefSeq" id="WP_381369533.1">
    <property type="nucleotide sequence ID" value="NZ_JBHSOA010000075.1"/>
</dbReference>
<protein>
    <submittedName>
        <fullName evidence="1">Uncharacterized protein</fullName>
    </submittedName>
</protein>
<evidence type="ECO:0000313" key="2">
    <source>
        <dbReference type="Proteomes" id="UP001596180"/>
    </source>
</evidence>
<dbReference type="EMBL" id="JBHSOA010000075">
    <property type="protein sequence ID" value="MFC5855836.1"/>
    <property type="molecule type" value="Genomic_DNA"/>
</dbReference>
<comment type="caution">
    <text evidence="1">The sequence shown here is derived from an EMBL/GenBank/DDBJ whole genome shotgun (WGS) entry which is preliminary data.</text>
</comment>
<gene>
    <name evidence="1" type="ORF">ACFPZI_29900</name>
</gene>